<keyword evidence="4" id="KW-0969">Cilium</keyword>
<dbReference type="InterPro" id="IPR001172">
    <property type="entry name" value="FliN_T3SS_HrcQb"/>
</dbReference>
<accession>A0A3B0SXH9</accession>
<evidence type="ECO:0000256" key="2">
    <source>
        <dbReference type="SAM" id="MobiDB-lite"/>
    </source>
</evidence>
<evidence type="ECO:0000313" key="4">
    <source>
        <dbReference type="EMBL" id="VAW10288.1"/>
    </source>
</evidence>
<keyword evidence="4" id="KW-0966">Cell projection</keyword>
<keyword evidence="4" id="KW-0282">Flagellum</keyword>
<gene>
    <name evidence="4" type="ORF">MNBD_ALPHA09-1068</name>
</gene>
<dbReference type="GO" id="GO:0071978">
    <property type="term" value="P:bacterial-type flagellum-dependent swarming motility"/>
    <property type="evidence" value="ECO:0007669"/>
    <property type="project" value="TreeGrafter"/>
</dbReference>
<feature type="region of interest" description="Disordered" evidence="2">
    <location>
        <begin position="74"/>
        <end position="94"/>
    </location>
</feature>
<dbReference type="GO" id="GO:0050918">
    <property type="term" value="P:positive chemotaxis"/>
    <property type="evidence" value="ECO:0007669"/>
    <property type="project" value="TreeGrafter"/>
</dbReference>
<dbReference type="Gene3D" id="2.30.330.10">
    <property type="entry name" value="SpoA-like"/>
    <property type="match status" value="1"/>
</dbReference>
<evidence type="ECO:0000259" key="3">
    <source>
        <dbReference type="Pfam" id="PF01052"/>
    </source>
</evidence>
<feature type="domain" description="Flagellar motor switch protein FliN-like C-terminal" evidence="3">
    <location>
        <begin position="4"/>
        <end position="73"/>
    </location>
</feature>
<dbReference type="InterPro" id="IPR036429">
    <property type="entry name" value="SpoA-like_sf"/>
</dbReference>
<organism evidence="4">
    <name type="scientific">hydrothermal vent metagenome</name>
    <dbReference type="NCBI Taxonomy" id="652676"/>
    <lineage>
        <taxon>unclassified sequences</taxon>
        <taxon>metagenomes</taxon>
        <taxon>ecological metagenomes</taxon>
    </lineage>
</organism>
<dbReference type="PANTHER" id="PTHR30034">
    <property type="entry name" value="FLAGELLAR MOTOR SWITCH PROTEIN FLIM"/>
    <property type="match status" value="1"/>
</dbReference>
<evidence type="ECO:0000256" key="1">
    <source>
        <dbReference type="ARBA" id="ARBA00009226"/>
    </source>
</evidence>
<dbReference type="InterPro" id="IPR001543">
    <property type="entry name" value="FliN-like_C"/>
</dbReference>
<dbReference type="EMBL" id="UOEM01000009">
    <property type="protein sequence ID" value="VAW10288.1"/>
    <property type="molecule type" value="Genomic_DNA"/>
</dbReference>
<protein>
    <submittedName>
        <fullName evidence="4">Flagellar motor switch protein FliN</fullName>
    </submittedName>
</protein>
<dbReference type="AlphaFoldDB" id="A0A3B0SXH9"/>
<proteinExistence type="inferred from homology"/>
<comment type="similarity">
    <text evidence="1">Belongs to the FliN/MopA/SpaO family.</text>
</comment>
<name>A0A3B0SXH9_9ZZZZ</name>
<reference evidence="4" key="1">
    <citation type="submission" date="2018-06" db="EMBL/GenBank/DDBJ databases">
        <authorList>
            <person name="Zhirakovskaya E."/>
        </authorList>
    </citation>
    <scope>NUCLEOTIDE SEQUENCE</scope>
</reference>
<dbReference type="Pfam" id="PF01052">
    <property type="entry name" value="FliMN_C"/>
    <property type="match status" value="1"/>
</dbReference>
<sequence length="94" mass="10376">MGPIDSVKIQLSVVLGKSKMPINQLLRMGRGAVIELDTDLDDEVEIRANNLPFARGEITIVNNKIAVTVREKLKSAQRRQNEPPPEPSIEQSSA</sequence>
<dbReference type="PRINTS" id="PR00956">
    <property type="entry name" value="FLGMOTORFLIN"/>
</dbReference>
<dbReference type="GO" id="GO:0009425">
    <property type="term" value="C:bacterial-type flagellum basal body"/>
    <property type="evidence" value="ECO:0007669"/>
    <property type="project" value="InterPro"/>
</dbReference>
<dbReference type="SUPFAM" id="SSF101801">
    <property type="entry name" value="Surface presentation of antigens (SPOA)"/>
    <property type="match status" value="1"/>
</dbReference>
<dbReference type="GO" id="GO:0003774">
    <property type="term" value="F:cytoskeletal motor activity"/>
    <property type="evidence" value="ECO:0007669"/>
    <property type="project" value="InterPro"/>
</dbReference>
<dbReference type="PANTHER" id="PTHR30034:SF6">
    <property type="entry name" value="YOP PROTEINS TRANSLOCATION PROTEIN Q"/>
    <property type="match status" value="1"/>
</dbReference>